<dbReference type="Proteomes" id="UP000799302">
    <property type="component" value="Unassembled WGS sequence"/>
</dbReference>
<accession>A0A6A6UFX6</accession>
<keyword evidence="1" id="KW-0732">Signal</keyword>
<feature type="chain" id="PRO_5025418874" evidence="1">
    <location>
        <begin position="20"/>
        <end position="133"/>
    </location>
</feature>
<evidence type="ECO:0000313" key="3">
    <source>
        <dbReference type="Proteomes" id="UP000799302"/>
    </source>
</evidence>
<evidence type="ECO:0000256" key="1">
    <source>
        <dbReference type="SAM" id="SignalP"/>
    </source>
</evidence>
<gene>
    <name evidence="2" type="ORF">BT63DRAFT_468929</name>
</gene>
<evidence type="ECO:0000313" key="2">
    <source>
        <dbReference type="EMBL" id="KAF2671092.1"/>
    </source>
</evidence>
<proteinExistence type="predicted"/>
<name>A0A6A6UFX6_9PEZI</name>
<feature type="signal peptide" evidence="1">
    <location>
        <begin position="1"/>
        <end position="19"/>
    </location>
</feature>
<protein>
    <submittedName>
        <fullName evidence="2">Uncharacterized protein</fullName>
    </submittedName>
</protein>
<dbReference type="EMBL" id="MU004233">
    <property type="protein sequence ID" value="KAF2671092.1"/>
    <property type="molecule type" value="Genomic_DNA"/>
</dbReference>
<dbReference type="AlphaFoldDB" id="A0A6A6UFX6"/>
<reference evidence="2" key="1">
    <citation type="journal article" date="2020" name="Stud. Mycol.">
        <title>101 Dothideomycetes genomes: a test case for predicting lifestyles and emergence of pathogens.</title>
        <authorList>
            <person name="Haridas S."/>
            <person name="Albert R."/>
            <person name="Binder M."/>
            <person name="Bloem J."/>
            <person name="Labutti K."/>
            <person name="Salamov A."/>
            <person name="Andreopoulos B."/>
            <person name="Baker S."/>
            <person name="Barry K."/>
            <person name="Bills G."/>
            <person name="Bluhm B."/>
            <person name="Cannon C."/>
            <person name="Castanera R."/>
            <person name="Culley D."/>
            <person name="Daum C."/>
            <person name="Ezra D."/>
            <person name="Gonzalez J."/>
            <person name="Henrissat B."/>
            <person name="Kuo A."/>
            <person name="Liang C."/>
            <person name="Lipzen A."/>
            <person name="Lutzoni F."/>
            <person name="Magnuson J."/>
            <person name="Mondo S."/>
            <person name="Nolan M."/>
            <person name="Ohm R."/>
            <person name="Pangilinan J."/>
            <person name="Park H.-J."/>
            <person name="Ramirez L."/>
            <person name="Alfaro M."/>
            <person name="Sun H."/>
            <person name="Tritt A."/>
            <person name="Yoshinaga Y."/>
            <person name="Zwiers L.-H."/>
            <person name="Turgeon B."/>
            <person name="Goodwin S."/>
            <person name="Spatafora J."/>
            <person name="Crous P."/>
            <person name="Grigoriev I."/>
        </authorList>
    </citation>
    <scope>NUCLEOTIDE SEQUENCE</scope>
    <source>
        <strain evidence="2">CBS 115976</strain>
    </source>
</reference>
<organism evidence="2 3">
    <name type="scientific">Microthyrium microscopicum</name>
    <dbReference type="NCBI Taxonomy" id="703497"/>
    <lineage>
        <taxon>Eukaryota</taxon>
        <taxon>Fungi</taxon>
        <taxon>Dikarya</taxon>
        <taxon>Ascomycota</taxon>
        <taxon>Pezizomycotina</taxon>
        <taxon>Dothideomycetes</taxon>
        <taxon>Dothideomycetes incertae sedis</taxon>
        <taxon>Microthyriales</taxon>
        <taxon>Microthyriaceae</taxon>
        <taxon>Microthyrium</taxon>
    </lineage>
</organism>
<keyword evidence="3" id="KW-1185">Reference proteome</keyword>
<sequence>MKTVFSLSILSILASQALACVHFEGGIQQGGINHGIWINKFEDDGHPRDKHPCKGPSYLADGGWFDVKCVAGTRLLVSPNGGEVKYSYDGKDFHWTQATEKGKGDSIGACEDRRGACGSVGHTFSWKVVWSCK</sequence>